<dbReference type="Proteomes" id="UP000223606">
    <property type="component" value="Chromosome 1"/>
</dbReference>
<dbReference type="KEGG" id="hdi:HDIA_1159"/>
<reference evidence="2" key="1">
    <citation type="submission" date="2017-09" db="EMBL/GenBank/DDBJ databases">
        <title>Genome sequence of Nannocystis excedens DSM 71.</title>
        <authorList>
            <person name="Blom J."/>
        </authorList>
    </citation>
    <scope>NUCLEOTIDE SEQUENCE [LARGE SCALE GENOMIC DNA]</scope>
    <source>
        <strain evidence="2">type strain: E19</strain>
    </source>
</reference>
<dbReference type="AlphaFoldDB" id="A0A2C9D361"/>
<accession>A0A2C9D361</accession>
<protein>
    <submittedName>
        <fullName evidence="1">Uncharacterized protein</fullName>
    </submittedName>
</protein>
<organism evidence="1 2">
    <name type="scientific">Hartmannibacter diazotrophicus</name>
    <dbReference type="NCBI Taxonomy" id="1482074"/>
    <lineage>
        <taxon>Bacteria</taxon>
        <taxon>Pseudomonadati</taxon>
        <taxon>Pseudomonadota</taxon>
        <taxon>Alphaproteobacteria</taxon>
        <taxon>Hyphomicrobiales</taxon>
        <taxon>Pleomorphomonadaceae</taxon>
        <taxon>Hartmannibacter</taxon>
    </lineage>
</organism>
<dbReference type="EMBL" id="LT960614">
    <property type="protein sequence ID" value="SON54700.1"/>
    <property type="molecule type" value="Genomic_DNA"/>
</dbReference>
<gene>
    <name evidence="1" type="ORF">HDIA_1159</name>
</gene>
<name>A0A2C9D361_9HYPH</name>
<evidence type="ECO:0000313" key="2">
    <source>
        <dbReference type="Proteomes" id="UP000223606"/>
    </source>
</evidence>
<keyword evidence="2" id="KW-1185">Reference proteome</keyword>
<sequence length="59" mass="6454">MSAILLVAPGPLVTHGAEDSSIFRSAMRPRQVSGNHGTNVIPVSVIAYDFWRVWTASMR</sequence>
<evidence type="ECO:0000313" key="1">
    <source>
        <dbReference type="EMBL" id="SON54700.1"/>
    </source>
</evidence>
<proteinExistence type="predicted"/>